<dbReference type="Proteomes" id="UP001589798">
    <property type="component" value="Unassembled WGS sequence"/>
</dbReference>
<accession>A0ABV6CT00</accession>
<dbReference type="RefSeq" id="WP_379556275.1">
    <property type="nucleotide sequence ID" value="NZ_JBHUKO010000002.1"/>
</dbReference>
<gene>
    <name evidence="1" type="ORF">ACFFJC_06235</name>
</gene>
<comment type="caution">
    <text evidence="1">The sequence shown here is derived from an EMBL/GenBank/DDBJ whole genome shotgun (WGS) entry which is preliminary data.</text>
</comment>
<protein>
    <submittedName>
        <fullName evidence="1">Uncharacterized protein</fullName>
    </submittedName>
</protein>
<name>A0ABV6CT00_9SPHN</name>
<evidence type="ECO:0000313" key="2">
    <source>
        <dbReference type="Proteomes" id="UP001589798"/>
    </source>
</evidence>
<keyword evidence="2" id="KW-1185">Reference proteome</keyword>
<dbReference type="EMBL" id="JBHLWK010000009">
    <property type="protein sequence ID" value="MFC0203866.1"/>
    <property type="molecule type" value="Genomic_DNA"/>
</dbReference>
<sequence length="43" mass="4934">MQMQMEPRFDLEYGRAMNTPPGAAADVASLQLTHRNIIRFAKR</sequence>
<proteinExistence type="predicted"/>
<evidence type="ECO:0000313" key="1">
    <source>
        <dbReference type="EMBL" id="MFC0203866.1"/>
    </source>
</evidence>
<reference evidence="1 2" key="1">
    <citation type="submission" date="2024-09" db="EMBL/GenBank/DDBJ databases">
        <authorList>
            <person name="Sun Q."/>
            <person name="Mori K."/>
        </authorList>
    </citation>
    <scope>NUCLEOTIDE SEQUENCE [LARGE SCALE GENOMIC DNA]</scope>
    <source>
        <strain evidence="1 2">CCM 7706</strain>
    </source>
</reference>
<organism evidence="1 2">
    <name type="scientific">Novosphingobium soli</name>
    <dbReference type="NCBI Taxonomy" id="574956"/>
    <lineage>
        <taxon>Bacteria</taxon>
        <taxon>Pseudomonadati</taxon>
        <taxon>Pseudomonadota</taxon>
        <taxon>Alphaproteobacteria</taxon>
        <taxon>Sphingomonadales</taxon>
        <taxon>Sphingomonadaceae</taxon>
        <taxon>Novosphingobium</taxon>
    </lineage>
</organism>